<dbReference type="Proteomes" id="UP000634136">
    <property type="component" value="Unassembled WGS sequence"/>
</dbReference>
<gene>
    <name evidence="1" type="ORF">G2W53_017930</name>
</gene>
<keyword evidence="2" id="KW-1185">Reference proteome</keyword>
<evidence type="ECO:0000313" key="2">
    <source>
        <dbReference type="Proteomes" id="UP000634136"/>
    </source>
</evidence>
<dbReference type="EMBL" id="JAAIUW010000006">
    <property type="protein sequence ID" value="KAF7826766.1"/>
    <property type="molecule type" value="Genomic_DNA"/>
</dbReference>
<name>A0A834TTQ0_9FABA</name>
<comment type="caution">
    <text evidence="1">The sequence shown here is derived from an EMBL/GenBank/DDBJ whole genome shotgun (WGS) entry which is preliminary data.</text>
</comment>
<accession>A0A834TTQ0</accession>
<evidence type="ECO:0000313" key="1">
    <source>
        <dbReference type="EMBL" id="KAF7826766.1"/>
    </source>
</evidence>
<proteinExistence type="predicted"/>
<reference evidence="1" key="1">
    <citation type="submission" date="2020-09" db="EMBL/GenBank/DDBJ databases">
        <title>Genome-Enabled Discovery of Anthraquinone Biosynthesis in Senna tora.</title>
        <authorList>
            <person name="Kang S.-H."/>
            <person name="Pandey R.P."/>
            <person name="Lee C.-M."/>
            <person name="Sim J.-S."/>
            <person name="Jeong J.-T."/>
            <person name="Choi B.-S."/>
            <person name="Jung M."/>
            <person name="Ginzburg D."/>
            <person name="Zhao K."/>
            <person name="Won S.Y."/>
            <person name="Oh T.-J."/>
            <person name="Yu Y."/>
            <person name="Kim N.-H."/>
            <person name="Lee O.R."/>
            <person name="Lee T.-H."/>
            <person name="Bashyal P."/>
            <person name="Kim T.-S."/>
            <person name="Lee W.-H."/>
            <person name="Kawkins C."/>
            <person name="Kim C.-K."/>
            <person name="Kim J.S."/>
            <person name="Ahn B.O."/>
            <person name="Rhee S.Y."/>
            <person name="Sohng J.K."/>
        </authorList>
    </citation>
    <scope>NUCLEOTIDE SEQUENCE</scope>
    <source>
        <tissue evidence="1">Leaf</tissue>
    </source>
</reference>
<sequence>MGGHLKPLTEVKDSSKSTLVNRHRVLWIGGAWRPLILNPRNKASCPKVLWGIEIPDFKTKEHGIETSNFKSNEQCIAPFGLVLTPGRDQGSQTLNLFTFSTTDIWASTPGRDSFP</sequence>
<protein>
    <submittedName>
        <fullName evidence="1">Uncharacterized protein</fullName>
    </submittedName>
</protein>
<dbReference type="AlphaFoldDB" id="A0A834TTQ0"/>
<organism evidence="1 2">
    <name type="scientific">Senna tora</name>
    <dbReference type="NCBI Taxonomy" id="362788"/>
    <lineage>
        <taxon>Eukaryota</taxon>
        <taxon>Viridiplantae</taxon>
        <taxon>Streptophyta</taxon>
        <taxon>Embryophyta</taxon>
        <taxon>Tracheophyta</taxon>
        <taxon>Spermatophyta</taxon>
        <taxon>Magnoliopsida</taxon>
        <taxon>eudicotyledons</taxon>
        <taxon>Gunneridae</taxon>
        <taxon>Pentapetalae</taxon>
        <taxon>rosids</taxon>
        <taxon>fabids</taxon>
        <taxon>Fabales</taxon>
        <taxon>Fabaceae</taxon>
        <taxon>Caesalpinioideae</taxon>
        <taxon>Cassia clade</taxon>
        <taxon>Senna</taxon>
    </lineage>
</organism>